<comment type="caution">
    <text evidence="1">The sequence shown here is derived from an EMBL/GenBank/DDBJ whole genome shotgun (WGS) entry which is preliminary data.</text>
</comment>
<evidence type="ECO:0000313" key="1">
    <source>
        <dbReference type="EMBL" id="KAI8541891.1"/>
    </source>
</evidence>
<dbReference type="EMBL" id="CM046395">
    <property type="protein sequence ID" value="KAI8541891.1"/>
    <property type="molecule type" value="Genomic_DNA"/>
</dbReference>
<sequence length="87" mass="9452">MEITSQADGSSPFATVGQIQKCLVVVHCFTLNHQPCQPELSIEDQGRNVVNKRLEDYLDPTLFAAGESKLVGEVDGGADLALGVHWR</sequence>
<dbReference type="Proteomes" id="UP001062846">
    <property type="component" value="Chromosome 8"/>
</dbReference>
<accession>A0ACC0MMA7</accession>
<keyword evidence="2" id="KW-1185">Reference proteome</keyword>
<name>A0ACC0MMA7_RHOML</name>
<gene>
    <name evidence="1" type="ORF">RHMOL_Rhmol08G0096300</name>
</gene>
<proteinExistence type="predicted"/>
<evidence type="ECO:0000313" key="2">
    <source>
        <dbReference type="Proteomes" id="UP001062846"/>
    </source>
</evidence>
<reference evidence="1" key="1">
    <citation type="submission" date="2022-02" db="EMBL/GenBank/DDBJ databases">
        <title>Plant Genome Project.</title>
        <authorList>
            <person name="Zhang R.-G."/>
        </authorList>
    </citation>
    <scope>NUCLEOTIDE SEQUENCE</scope>
    <source>
        <strain evidence="1">AT1</strain>
    </source>
</reference>
<protein>
    <submittedName>
        <fullName evidence="1">Uncharacterized protein</fullName>
    </submittedName>
</protein>
<organism evidence="1 2">
    <name type="scientific">Rhododendron molle</name>
    <name type="common">Chinese azalea</name>
    <name type="synonym">Azalea mollis</name>
    <dbReference type="NCBI Taxonomy" id="49168"/>
    <lineage>
        <taxon>Eukaryota</taxon>
        <taxon>Viridiplantae</taxon>
        <taxon>Streptophyta</taxon>
        <taxon>Embryophyta</taxon>
        <taxon>Tracheophyta</taxon>
        <taxon>Spermatophyta</taxon>
        <taxon>Magnoliopsida</taxon>
        <taxon>eudicotyledons</taxon>
        <taxon>Gunneridae</taxon>
        <taxon>Pentapetalae</taxon>
        <taxon>asterids</taxon>
        <taxon>Ericales</taxon>
        <taxon>Ericaceae</taxon>
        <taxon>Ericoideae</taxon>
        <taxon>Rhodoreae</taxon>
        <taxon>Rhododendron</taxon>
    </lineage>
</organism>